<dbReference type="STRING" id="1419482.SAMN05444266_106430"/>
<feature type="signal peptide" evidence="8">
    <location>
        <begin position="1"/>
        <end position="28"/>
    </location>
</feature>
<evidence type="ECO:0000313" key="10">
    <source>
        <dbReference type="EMBL" id="SHM12105.1"/>
    </source>
</evidence>
<reference evidence="10 11" key="1">
    <citation type="submission" date="2016-11" db="EMBL/GenBank/DDBJ databases">
        <authorList>
            <person name="Jaros S."/>
            <person name="Januszkiewicz K."/>
            <person name="Wedrychowicz H."/>
        </authorList>
    </citation>
    <scope>NUCLEOTIDE SEQUENCE [LARGE SCALE GENOMIC DNA]</scope>
    <source>
        <strain evidence="10 11">DSM 27406</strain>
    </source>
</reference>
<evidence type="ECO:0000256" key="3">
    <source>
        <dbReference type="ARBA" id="ARBA00022452"/>
    </source>
</evidence>
<dbReference type="SUPFAM" id="SSF56935">
    <property type="entry name" value="Porins"/>
    <property type="match status" value="1"/>
</dbReference>
<dbReference type="SUPFAM" id="SSF49464">
    <property type="entry name" value="Carboxypeptidase regulatory domain-like"/>
    <property type="match status" value="1"/>
</dbReference>
<dbReference type="InterPro" id="IPR023997">
    <property type="entry name" value="TonB-dep_OMP_SusC/RagA_CS"/>
</dbReference>
<keyword evidence="11" id="KW-1185">Reference proteome</keyword>
<organism evidence="10 11">
    <name type="scientific">Chitinophaga jiangningensis</name>
    <dbReference type="NCBI Taxonomy" id="1419482"/>
    <lineage>
        <taxon>Bacteria</taxon>
        <taxon>Pseudomonadati</taxon>
        <taxon>Bacteroidota</taxon>
        <taxon>Chitinophagia</taxon>
        <taxon>Chitinophagales</taxon>
        <taxon>Chitinophagaceae</taxon>
        <taxon>Chitinophaga</taxon>
    </lineage>
</organism>
<keyword evidence="2 7" id="KW-0813">Transport</keyword>
<dbReference type="InterPro" id="IPR023996">
    <property type="entry name" value="TonB-dep_OMP_SusC/RagA"/>
</dbReference>
<dbReference type="InterPro" id="IPR012910">
    <property type="entry name" value="Plug_dom"/>
</dbReference>
<dbReference type="InterPro" id="IPR036942">
    <property type="entry name" value="Beta-barrel_TonB_sf"/>
</dbReference>
<dbReference type="Pfam" id="PF07715">
    <property type="entry name" value="Plug"/>
    <property type="match status" value="1"/>
</dbReference>
<evidence type="ECO:0000256" key="6">
    <source>
        <dbReference type="ARBA" id="ARBA00023237"/>
    </source>
</evidence>
<evidence type="ECO:0000256" key="5">
    <source>
        <dbReference type="ARBA" id="ARBA00023136"/>
    </source>
</evidence>
<evidence type="ECO:0000256" key="2">
    <source>
        <dbReference type="ARBA" id="ARBA00022448"/>
    </source>
</evidence>
<evidence type="ECO:0000256" key="8">
    <source>
        <dbReference type="SAM" id="SignalP"/>
    </source>
</evidence>
<dbReference type="OrthoDB" id="9768177at2"/>
<evidence type="ECO:0000256" key="4">
    <source>
        <dbReference type="ARBA" id="ARBA00022692"/>
    </source>
</evidence>
<proteinExistence type="inferred from homology"/>
<dbReference type="PROSITE" id="PS52016">
    <property type="entry name" value="TONB_DEPENDENT_REC_3"/>
    <property type="match status" value="1"/>
</dbReference>
<dbReference type="Proteomes" id="UP000184420">
    <property type="component" value="Unassembled WGS sequence"/>
</dbReference>
<dbReference type="EMBL" id="FRBL01000006">
    <property type="protein sequence ID" value="SHM12105.1"/>
    <property type="molecule type" value="Genomic_DNA"/>
</dbReference>
<feature type="chain" id="PRO_5012590646" evidence="8">
    <location>
        <begin position="29"/>
        <end position="1042"/>
    </location>
</feature>
<name>A0A1M7G7K1_9BACT</name>
<dbReference type="InterPro" id="IPR037066">
    <property type="entry name" value="Plug_dom_sf"/>
</dbReference>
<dbReference type="NCBIfam" id="TIGR04056">
    <property type="entry name" value="OMP_RagA_SusC"/>
    <property type="match status" value="1"/>
</dbReference>
<keyword evidence="8" id="KW-0732">Signal</keyword>
<evidence type="ECO:0000313" key="11">
    <source>
        <dbReference type="Proteomes" id="UP000184420"/>
    </source>
</evidence>
<dbReference type="InterPro" id="IPR008969">
    <property type="entry name" value="CarboxyPept-like_regulatory"/>
</dbReference>
<dbReference type="Gene3D" id="2.60.40.1120">
    <property type="entry name" value="Carboxypeptidase-like, regulatory domain"/>
    <property type="match status" value="1"/>
</dbReference>
<dbReference type="Gene3D" id="2.170.130.10">
    <property type="entry name" value="TonB-dependent receptor, plug domain"/>
    <property type="match status" value="1"/>
</dbReference>
<accession>A0A1M7G7K1</accession>
<keyword evidence="3 7" id="KW-1134">Transmembrane beta strand</keyword>
<evidence type="ECO:0000256" key="7">
    <source>
        <dbReference type="PROSITE-ProRule" id="PRU01360"/>
    </source>
</evidence>
<feature type="domain" description="TonB-dependent receptor plug" evidence="9">
    <location>
        <begin position="139"/>
        <end position="261"/>
    </location>
</feature>
<protein>
    <submittedName>
        <fullName evidence="10">TonB-linked outer membrane protein, SusC/RagA family</fullName>
    </submittedName>
</protein>
<evidence type="ECO:0000259" key="9">
    <source>
        <dbReference type="Pfam" id="PF07715"/>
    </source>
</evidence>
<dbReference type="NCBIfam" id="TIGR04057">
    <property type="entry name" value="SusC_RagA_signa"/>
    <property type="match status" value="1"/>
</dbReference>
<sequence>MKTNLRLVKVCAVAGLTLSAAITDNAFAASAARVANATALYSNFQQKEIHGIVKDSKGTPLPGVTVLIKGTTKGTQANADGRFTISAKAGDILVFRFVGYGSQEVAVGSSADISVTMEEGATGLNELVVTALGIKREEKSIGYAMTKVKGSEFTQAREINVANALVGKVAGVNSTAPSTGAGGSSRVSIRGTVSVAGTVQPLYVVNGVPYNNTNMGNPGKYGGSDMGDGMASINPDDIEDITVLKGGPAAALYGSRGLGGVILITTKSGKARKGLGVEVNSNFTIDKVHDFRDFQDQYGQGTQGAKPTDAGGAKATGLSSWGAKLDGSSTPLFNGTNAPYSNVAGDHFKDFYRTGNTISNTVAISGGNEMASFRLSLGDLRNQGVYPNSYYKRNNVALDLNYKLSDKFSGGVNIIYSKERANRSNVSDAPANGNFAIRFLPNNVPAKSLAPGWDPLTDFETEFNSNQYNTNPYFAAAKATNLTNKNRTTATGTLKYQATDWLFFQGRLSNDNYTFNGVSIWPYGIAFKHDGKLLGDQTNTFNELNAELMAGINKKLGSQFNISANVGGNFMKQDVKNIGMNADGLAYKNVYSPATGSSVVPSLTTPNKEIHSVYASAELSYRNMLFLNITDRNDWSSTLPKGKNSYNYPSASLSYLLSETIKTDWLSLAKIRAGYSKVGGDAEPQKTQLYYSTLAGASINGAPIGSMPTEIPNKALEPLMATEYEVGTQLAFLRNRLSVDFAWYKRATNNDIVASSISYTSGYDKKYVNLGKIENTGIELLVSGTPVKTNHFSWTTTINFTNNKNTVVQLTDGQPDLQMDESRTERAYVKQAVGLPAFQITGFDYLRDDKGNLILDNGLPQAGNLKYLGTAVAPITGGWSNEFNYKRFGLSFLIDFKDGAVMYSGTNATAYSMGLHKETLAGREGGGVTVTGVDATGKAVSGKVDAQTYYNRLSTISALQVYDADFIKFRSLSLTYNFPASAFKNKIGGLSLSLVGRNLFYIKKNVPNIDPESFYTSGVGQGLEYAGVPTAASYGLNLNVKF</sequence>
<dbReference type="Gene3D" id="2.40.170.20">
    <property type="entry name" value="TonB-dependent receptor, beta-barrel domain"/>
    <property type="match status" value="1"/>
</dbReference>
<dbReference type="InterPro" id="IPR039426">
    <property type="entry name" value="TonB-dep_rcpt-like"/>
</dbReference>
<dbReference type="GO" id="GO:0009279">
    <property type="term" value="C:cell outer membrane"/>
    <property type="evidence" value="ECO:0007669"/>
    <property type="project" value="UniProtKB-SubCell"/>
</dbReference>
<keyword evidence="4 7" id="KW-0812">Transmembrane</keyword>
<comment type="subcellular location">
    <subcellularLocation>
        <location evidence="1 7">Cell outer membrane</location>
        <topology evidence="1 7">Multi-pass membrane protein</topology>
    </subcellularLocation>
</comment>
<evidence type="ECO:0000256" key="1">
    <source>
        <dbReference type="ARBA" id="ARBA00004571"/>
    </source>
</evidence>
<comment type="similarity">
    <text evidence="7">Belongs to the TonB-dependent receptor family.</text>
</comment>
<keyword evidence="6 7" id="KW-0998">Cell outer membrane</keyword>
<dbReference type="Pfam" id="PF13715">
    <property type="entry name" value="CarbopepD_reg_2"/>
    <property type="match status" value="1"/>
</dbReference>
<dbReference type="AlphaFoldDB" id="A0A1M7G7K1"/>
<keyword evidence="5 7" id="KW-0472">Membrane</keyword>
<gene>
    <name evidence="10" type="ORF">SAMN05444266_106430</name>
</gene>
<dbReference type="RefSeq" id="WP_083550193.1">
    <property type="nucleotide sequence ID" value="NZ_FRBL01000006.1"/>
</dbReference>